<organism evidence="1 2">
    <name type="scientific">Actinomyces massiliensis F0489</name>
    <dbReference type="NCBI Taxonomy" id="1125718"/>
    <lineage>
        <taxon>Bacteria</taxon>
        <taxon>Bacillati</taxon>
        <taxon>Actinomycetota</taxon>
        <taxon>Actinomycetes</taxon>
        <taxon>Actinomycetales</taxon>
        <taxon>Actinomycetaceae</taxon>
        <taxon>Actinomyces</taxon>
    </lineage>
</organism>
<evidence type="ECO:0000313" key="2">
    <source>
        <dbReference type="Proteomes" id="UP000002941"/>
    </source>
</evidence>
<dbReference type="PATRIC" id="fig|1125718.3.peg.2428"/>
<evidence type="ECO:0000313" key="1">
    <source>
        <dbReference type="EMBL" id="EJF38613.1"/>
    </source>
</evidence>
<proteinExistence type="predicted"/>
<name>J1H0A8_9ACTO</name>
<reference evidence="1 2" key="1">
    <citation type="submission" date="2012-05" db="EMBL/GenBank/DDBJ databases">
        <authorList>
            <person name="Harkins D.M."/>
            <person name="Madupu R."/>
            <person name="Durkin A.S."/>
            <person name="Torralba M."/>
            <person name="Methe B."/>
            <person name="Sutton G.G."/>
            <person name="Nelson K.E."/>
        </authorList>
    </citation>
    <scope>NUCLEOTIDE SEQUENCE [LARGE SCALE GENOMIC DNA]</scope>
    <source>
        <strain evidence="1 2">F0489</strain>
    </source>
</reference>
<dbReference type="AlphaFoldDB" id="J1H0A8"/>
<accession>J1H0A8</accession>
<sequence length="37" mass="3944">MLDSNLQALQDFALAVIDEIPSIAAGPLDHAGYPIYT</sequence>
<protein>
    <submittedName>
        <fullName evidence="1">Uncharacterized protein</fullName>
    </submittedName>
</protein>
<dbReference type="EMBL" id="AKFT01000188">
    <property type="protein sequence ID" value="EJF38613.1"/>
    <property type="molecule type" value="Genomic_DNA"/>
</dbReference>
<comment type="caution">
    <text evidence="1">The sequence shown here is derived from an EMBL/GenBank/DDBJ whole genome shotgun (WGS) entry which is preliminary data.</text>
</comment>
<keyword evidence="2" id="KW-1185">Reference proteome</keyword>
<gene>
    <name evidence="1" type="ORF">HMPREF1318_1066</name>
</gene>
<dbReference type="Proteomes" id="UP000002941">
    <property type="component" value="Unassembled WGS sequence"/>
</dbReference>